<name>A0A0U5BDZ9_9BACL</name>
<dbReference type="AlphaFoldDB" id="A0A0U5BDZ9"/>
<reference evidence="1 2" key="1">
    <citation type="submission" date="2015-12" db="EMBL/GenBank/DDBJ databases">
        <title>Genome sequence of Aneurinibacillus soli.</title>
        <authorList>
            <person name="Lee J.S."/>
            <person name="Lee K.C."/>
            <person name="Kim K.K."/>
            <person name="Lee B.W."/>
        </authorList>
    </citation>
    <scope>NUCLEOTIDE SEQUENCE [LARGE SCALE GENOMIC DNA]</scope>
    <source>
        <strain evidence="1 2">CB4</strain>
    </source>
</reference>
<dbReference type="InterPro" id="IPR052529">
    <property type="entry name" value="Bact_Transport_Assoc"/>
</dbReference>
<evidence type="ECO:0000313" key="2">
    <source>
        <dbReference type="Proteomes" id="UP000217696"/>
    </source>
</evidence>
<keyword evidence="2" id="KW-1185">Reference proteome</keyword>
<dbReference type="Pfam" id="PF04235">
    <property type="entry name" value="DUF418"/>
    <property type="match status" value="1"/>
</dbReference>
<protein>
    <submittedName>
        <fullName evidence="1">Uncharacterized protein</fullName>
    </submittedName>
</protein>
<dbReference type="Proteomes" id="UP000217696">
    <property type="component" value="Chromosome"/>
</dbReference>
<proteinExistence type="predicted"/>
<dbReference type="PANTHER" id="PTHR30590">
    <property type="entry name" value="INNER MEMBRANE PROTEIN"/>
    <property type="match status" value="1"/>
</dbReference>
<dbReference type="PANTHER" id="PTHR30590:SF3">
    <property type="entry name" value="HYPOTHETICAL MEMBRANE SPANNING PROTEIN"/>
    <property type="match status" value="1"/>
</dbReference>
<dbReference type="KEGG" id="asoc:CB4_02661"/>
<gene>
    <name evidence="1" type="ORF">CB4_02661</name>
</gene>
<dbReference type="InterPro" id="IPR007349">
    <property type="entry name" value="DUF418"/>
</dbReference>
<sequence>MTQTQRITALDYARAWAIFGMIIVNYKLAMQAQSGGAEWLQAIAGLFEGRASALFVVLAGIGVSLMTAKARSSMERDALRQSRNSLYRRAVFLFLAGLMLLLFGWNADILHYYAVFMLVAAALLTVADRLLIVLFGVVLILSQLFLLLFDYSKGWNATFHEYSGFWTIDGFVRNLLFNGFHPIFPWLCFFLIGLWIGRKRWLNRENRMKLLLFGAIGTTVFETISYALIRGTSSILDKEATHYLFGTKPMPPGMLYVLSGICFALFVIALSLYIVDKWEKSGLTKAIIHTGQLSLSHYIGHIIIGLGVLEAVNYLENGQISFALAYSCCFFVLAIIFSHIWRKWLKRGPVETIMRKYC</sequence>
<evidence type="ECO:0000313" key="1">
    <source>
        <dbReference type="EMBL" id="BAU28487.1"/>
    </source>
</evidence>
<accession>A0A0U5BDZ9</accession>
<dbReference type="EMBL" id="AP017312">
    <property type="protein sequence ID" value="BAU28487.1"/>
    <property type="molecule type" value="Genomic_DNA"/>
</dbReference>
<organism evidence="1 2">
    <name type="scientific">Aneurinibacillus soli</name>
    <dbReference type="NCBI Taxonomy" id="1500254"/>
    <lineage>
        <taxon>Bacteria</taxon>
        <taxon>Bacillati</taxon>
        <taxon>Bacillota</taxon>
        <taxon>Bacilli</taxon>
        <taxon>Bacillales</taxon>
        <taxon>Paenibacillaceae</taxon>
        <taxon>Aneurinibacillus group</taxon>
        <taxon>Aneurinibacillus</taxon>
    </lineage>
</organism>